<proteinExistence type="predicted"/>
<sequence>MNKGSLRIWLYYVKIFQRTEFSWQLNMQIQ</sequence>
<accession>A0A2P2QZ24</accession>
<name>A0A2P2QZ24_RHIMU</name>
<dbReference type="AlphaFoldDB" id="A0A2P2QZ24"/>
<dbReference type="EMBL" id="GGEC01091630">
    <property type="protein sequence ID" value="MBX72114.1"/>
    <property type="molecule type" value="Transcribed_RNA"/>
</dbReference>
<organism evidence="1">
    <name type="scientific">Rhizophora mucronata</name>
    <name type="common">Asiatic mangrove</name>
    <dbReference type="NCBI Taxonomy" id="61149"/>
    <lineage>
        <taxon>Eukaryota</taxon>
        <taxon>Viridiplantae</taxon>
        <taxon>Streptophyta</taxon>
        <taxon>Embryophyta</taxon>
        <taxon>Tracheophyta</taxon>
        <taxon>Spermatophyta</taxon>
        <taxon>Magnoliopsida</taxon>
        <taxon>eudicotyledons</taxon>
        <taxon>Gunneridae</taxon>
        <taxon>Pentapetalae</taxon>
        <taxon>rosids</taxon>
        <taxon>fabids</taxon>
        <taxon>Malpighiales</taxon>
        <taxon>Rhizophoraceae</taxon>
        <taxon>Rhizophora</taxon>
    </lineage>
</organism>
<reference evidence="1" key="1">
    <citation type="submission" date="2018-02" db="EMBL/GenBank/DDBJ databases">
        <title>Rhizophora mucronata_Transcriptome.</title>
        <authorList>
            <person name="Meera S.P."/>
            <person name="Sreeshan A."/>
            <person name="Augustine A."/>
        </authorList>
    </citation>
    <scope>NUCLEOTIDE SEQUENCE</scope>
    <source>
        <tissue evidence="1">Leaf</tissue>
    </source>
</reference>
<evidence type="ECO:0000313" key="1">
    <source>
        <dbReference type="EMBL" id="MBX72114.1"/>
    </source>
</evidence>
<protein>
    <submittedName>
        <fullName evidence="1">Uncharacterized protein</fullName>
    </submittedName>
</protein>